<keyword evidence="2" id="KW-1185">Reference proteome</keyword>
<protein>
    <submittedName>
        <fullName evidence="1">Uncharacterized protein</fullName>
    </submittedName>
</protein>
<sequence length="104" mass="12235">MKTSSAGIGYLDAHLPRVKVITNCDLLKTEWYDYTELCRELDIEKLNNCIRSCCRETRGSILLILINLFLPRIENHSGNSSRITCTVKYQLSRVHYLYFRVRMF</sequence>
<gene>
    <name evidence="1" type="ORF">DPMN_164882</name>
</gene>
<dbReference type="AlphaFoldDB" id="A0A9D4EVX1"/>
<accession>A0A9D4EVX1</accession>
<reference evidence="1" key="1">
    <citation type="journal article" date="2019" name="bioRxiv">
        <title>The Genome of the Zebra Mussel, Dreissena polymorpha: A Resource for Invasive Species Research.</title>
        <authorList>
            <person name="McCartney M.A."/>
            <person name="Auch B."/>
            <person name="Kono T."/>
            <person name="Mallez S."/>
            <person name="Zhang Y."/>
            <person name="Obille A."/>
            <person name="Becker A."/>
            <person name="Abrahante J.E."/>
            <person name="Garbe J."/>
            <person name="Badalamenti J.P."/>
            <person name="Herman A."/>
            <person name="Mangelson H."/>
            <person name="Liachko I."/>
            <person name="Sullivan S."/>
            <person name="Sone E.D."/>
            <person name="Koren S."/>
            <person name="Silverstein K.A.T."/>
            <person name="Beckman K.B."/>
            <person name="Gohl D.M."/>
        </authorList>
    </citation>
    <scope>NUCLEOTIDE SEQUENCE</scope>
    <source>
        <strain evidence="1">Duluth1</strain>
        <tissue evidence="1">Whole animal</tissue>
    </source>
</reference>
<dbReference type="Proteomes" id="UP000828390">
    <property type="component" value="Unassembled WGS sequence"/>
</dbReference>
<name>A0A9D4EVX1_DREPO</name>
<organism evidence="1 2">
    <name type="scientific">Dreissena polymorpha</name>
    <name type="common">Zebra mussel</name>
    <name type="synonym">Mytilus polymorpha</name>
    <dbReference type="NCBI Taxonomy" id="45954"/>
    <lineage>
        <taxon>Eukaryota</taxon>
        <taxon>Metazoa</taxon>
        <taxon>Spiralia</taxon>
        <taxon>Lophotrochozoa</taxon>
        <taxon>Mollusca</taxon>
        <taxon>Bivalvia</taxon>
        <taxon>Autobranchia</taxon>
        <taxon>Heteroconchia</taxon>
        <taxon>Euheterodonta</taxon>
        <taxon>Imparidentia</taxon>
        <taxon>Neoheterodontei</taxon>
        <taxon>Myida</taxon>
        <taxon>Dreissenoidea</taxon>
        <taxon>Dreissenidae</taxon>
        <taxon>Dreissena</taxon>
    </lineage>
</organism>
<evidence type="ECO:0000313" key="1">
    <source>
        <dbReference type="EMBL" id="KAH3786773.1"/>
    </source>
</evidence>
<evidence type="ECO:0000313" key="2">
    <source>
        <dbReference type="Proteomes" id="UP000828390"/>
    </source>
</evidence>
<dbReference type="EMBL" id="JAIWYP010000008">
    <property type="protein sequence ID" value="KAH3786773.1"/>
    <property type="molecule type" value="Genomic_DNA"/>
</dbReference>
<reference evidence="1" key="2">
    <citation type="submission" date="2020-11" db="EMBL/GenBank/DDBJ databases">
        <authorList>
            <person name="McCartney M.A."/>
            <person name="Auch B."/>
            <person name="Kono T."/>
            <person name="Mallez S."/>
            <person name="Becker A."/>
            <person name="Gohl D.M."/>
            <person name="Silverstein K.A.T."/>
            <person name="Koren S."/>
            <person name="Bechman K.B."/>
            <person name="Herman A."/>
            <person name="Abrahante J.E."/>
            <person name="Garbe J."/>
        </authorList>
    </citation>
    <scope>NUCLEOTIDE SEQUENCE</scope>
    <source>
        <strain evidence="1">Duluth1</strain>
        <tissue evidence="1">Whole animal</tissue>
    </source>
</reference>
<comment type="caution">
    <text evidence="1">The sequence shown here is derived from an EMBL/GenBank/DDBJ whole genome shotgun (WGS) entry which is preliminary data.</text>
</comment>
<proteinExistence type="predicted"/>